<dbReference type="EMBL" id="NCKU01000348">
    <property type="protein sequence ID" value="RWS15864.1"/>
    <property type="molecule type" value="Genomic_DNA"/>
</dbReference>
<dbReference type="PANTHER" id="PTHR24342">
    <property type="entry name" value="SERINE/THREONINE-PROTEIN KINASE 17"/>
    <property type="match status" value="1"/>
</dbReference>
<evidence type="ECO:0000259" key="6">
    <source>
        <dbReference type="PROSITE" id="PS50011"/>
    </source>
</evidence>
<feature type="non-terminal residue" evidence="7">
    <location>
        <position position="241"/>
    </location>
</feature>
<sequence>MHEIRVLLMASQCERIVSLHEVFETASEYILLLEMAEGGELQRVLDEEDCIPEAKVKLLMRQILEGIAFLHDCNIAHLDIKPQNILLVKQYPDVDIKLCDFGISRFIAEGSELREIVGTPDYVAPEILQYEPIGLATDMWSVGVLAFVLLTGYSPFGGNTKQETFLNITNGKLEFNDEMFDGISESAIDFIKKLLVKNAEHRMSYKQSLQHEWLQNIVSLPTKEFSISVASEEYDSDKENK</sequence>
<evidence type="ECO:0000256" key="5">
    <source>
        <dbReference type="ARBA" id="ARBA00022840"/>
    </source>
</evidence>
<feature type="domain" description="Protein kinase" evidence="6">
    <location>
        <begin position="1"/>
        <end position="214"/>
    </location>
</feature>
<dbReference type="AlphaFoldDB" id="A0A443RKQ8"/>
<proteinExistence type="predicted"/>
<dbReference type="PROSITE" id="PS00108">
    <property type="entry name" value="PROTEIN_KINASE_ST"/>
    <property type="match status" value="1"/>
</dbReference>
<dbReference type="GO" id="GO:0035556">
    <property type="term" value="P:intracellular signal transduction"/>
    <property type="evidence" value="ECO:0007669"/>
    <property type="project" value="TreeGrafter"/>
</dbReference>
<dbReference type="Proteomes" id="UP000285301">
    <property type="component" value="Unassembled WGS sequence"/>
</dbReference>
<evidence type="ECO:0000256" key="3">
    <source>
        <dbReference type="ARBA" id="ARBA00022741"/>
    </source>
</evidence>
<evidence type="ECO:0000256" key="2">
    <source>
        <dbReference type="ARBA" id="ARBA00022679"/>
    </source>
</evidence>
<keyword evidence="3" id="KW-0547">Nucleotide-binding</keyword>
<comment type="caution">
    <text evidence="7">The sequence shown here is derived from an EMBL/GenBank/DDBJ whole genome shotgun (WGS) entry which is preliminary data.</text>
</comment>
<dbReference type="Pfam" id="PF00069">
    <property type="entry name" value="Pkinase"/>
    <property type="match status" value="1"/>
</dbReference>
<gene>
    <name evidence="7" type="ORF">B4U79_03600</name>
</gene>
<evidence type="ECO:0000256" key="4">
    <source>
        <dbReference type="ARBA" id="ARBA00022777"/>
    </source>
</evidence>
<dbReference type="GO" id="GO:0005524">
    <property type="term" value="F:ATP binding"/>
    <property type="evidence" value="ECO:0007669"/>
    <property type="project" value="UniProtKB-KW"/>
</dbReference>
<dbReference type="SMART" id="SM00220">
    <property type="entry name" value="S_TKc"/>
    <property type="match status" value="1"/>
</dbReference>
<evidence type="ECO:0000313" key="7">
    <source>
        <dbReference type="EMBL" id="RWS15864.1"/>
    </source>
</evidence>
<dbReference type="InterPro" id="IPR011009">
    <property type="entry name" value="Kinase-like_dom_sf"/>
</dbReference>
<dbReference type="PANTHER" id="PTHR24342:SF12">
    <property type="entry name" value="DEATH-ASSOCIATED PROTEIN KINASE RELATED"/>
    <property type="match status" value="1"/>
</dbReference>
<reference evidence="7 8" key="1">
    <citation type="journal article" date="2018" name="Gigascience">
        <title>Genomes of trombidid mites reveal novel predicted allergens and laterally-transferred genes associated with secondary metabolism.</title>
        <authorList>
            <person name="Dong X."/>
            <person name="Chaisiri K."/>
            <person name="Xia D."/>
            <person name="Armstrong S.D."/>
            <person name="Fang Y."/>
            <person name="Donnelly M.J."/>
            <person name="Kadowaki T."/>
            <person name="McGarry J.W."/>
            <person name="Darby A.C."/>
            <person name="Makepeace B.L."/>
        </authorList>
    </citation>
    <scope>NUCLEOTIDE SEQUENCE [LARGE SCALE GENOMIC DNA]</scope>
    <source>
        <strain evidence="7">UoL-WK</strain>
    </source>
</reference>
<keyword evidence="4 7" id="KW-0418">Kinase</keyword>
<dbReference type="InterPro" id="IPR008271">
    <property type="entry name" value="Ser/Thr_kinase_AS"/>
</dbReference>
<dbReference type="SUPFAM" id="SSF56112">
    <property type="entry name" value="Protein kinase-like (PK-like)"/>
    <property type="match status" value="1"/>
</dbReference>
<dbReference type="OrthoDB" id="74764at2759"/>
<dbReference type="Gene3D" id="1.10.510.10">
    <property type="entry name" value="Transferase(Phosphotransferase) domain 1"/>
    <property type="match status" value="1"/>
</dbReference>
<keyword evidence="5" id="KW-0067">ATP-binding</keyword>
<organism evidence="7 8">
    <name type="scientific">Dinothrombium tinctorium</name>
    <dbReference type="NCBI Taxonomy" id="1965070"/>
    <lineage>
        <taxon>Eukaryota</taxon>
        <taxon>Metazoa</taxon>
        <taxon>Ecdysozoa</taxon>
        <taxon>Arthropoda</taxon>
        <taxon>Chelicerata</taxon>
        <taxon>Arachnida</taxon>
        <taxon>Acari</taxon>
        <taxon>Acariformes</taxon>
        <taxon>Trombidiformes</taxon>
        <taxon>Prostigmata</taxon>
        <taxon>Anystina</taxon>
        <taxon>Parasitengona</taxon>
        <taxon>Trombidioidea</taxon>
        <taxon>Trombidiidae</taxon>
        <taxon>Dinothrombium</taxon>
    </lineage>
</organism>
<dbReference type="InterPro" id="IPR000719">
    <property type="entry name" value="Prot_kinase_dom"/>
</dbReference>
<dbReference type="GO" id="GO:0005634">
    <property type="term" value="C:nucleus"/>
    <property type="evidence" value="ECO:0007669"/>
    <property type="project" value="TreeGrafter"/>
</dbReference>
<accession>A0A443RKQ8</accession>
<dbReference type="GO" id="GO:0043065">
    <property type="term" value="P:positive regulation of apoptotic process"/>
    <property type="evidence" value="ECO:0007669"/>
    <property type="project" value="TreeGrafter"/>
</dbReference>
<dbReference type="GO" id="GO:0004674">
    <property type="term" value="F:protein serine/threonine kinase activity"/>
    <property type="evidence" value="ECO:0007669"/>
    <property type="project" value="UniProtKB-KW"/>
</dbReference>
<dbReference type="Gene3D" id="3.30.200.20">
    <property type="entry name" value="Phosphorylase Kinase, domain 1"/>
    <property type="match status" value="1"/>
</dbReference>
<evidence type="ECO:0000313" key="8">
    <source>
        <dbReference type="Proteomes" id="UP000285301"/>
    </source>
</evidence>
<evidence type="ECO:0000256" key="1">
    <source>
        <dbReference type="ARBA" id="ARBA00022527"/>
    </source>
</evidence>
<dbReference type="PROSITE" id="PS50011">
    <property type="entry name" value="PROTEIN_KINASE_DOM"/>
    <property type="match status" value="1"/>
</dbReference>
<dbReference type="STRING" id="1965070.A0A443RKQ8"/>
<keyword evidence="2" id="KW-0808">Transferase</keyword>
<keyword evidence="1" id="KW-0723">Serine/threonine-protein kinase</keyword>
<name>A0A443RKQ8_9ACAR</name>
<protein>
    <submittedName>
        <fullName evidence="7">Serine/threonine-protein kinase 17B-like protein</fullName>
    </submittedName>
</protein>
<keyword evidence="8" id="KW-1185">Reference proteome</keyword>